<protein>
    <recommendedName>
        <fullName evidence="1">Methyltransferase regulatory domain-containing protein</fullName>
    </recommendedName>
</protein>
<organism evidence="2 3">
    <name type="scientific">Helicobacter pullorum</name>
    <dbReference type="NCBI Taxonomy" id="35818"/>
    <lineage>
        <taxon>Bacteria</taxon>
        <taxon>Pseudomonadati</taxon>
        <taxon>Campylobacterota</taxon>
        <taxon>Epsilonproteobacteria</taxon>
        <taxon>Campylobacterales</taxon>
        <taxon>Helicobacteraceae</taxon>
        <taxon>Helicobacter</taxon>
    </lineage>
</organism>
<dbReference type="Gene3D" id="3.40.50.150">
    <property type="entry name" value="Vaccinia Virus protein VP39"/>
    <property type="match status" value="1"/>
</dbReference>
<dbReference type="AlphaFoldDB" id="A0A0N0LSV8"/>
<sequence length="453" mass="52252">MWNDGYVMGIDYINAYFYGLNPLNIDFNLTLAGVKNTKDSSISYLELGFGKGYSLALHSVCNKGEFIGVDFNPSFAFNTKELSPNSKIYNESFKDFYKRAISEKMSFDYIVLHGVWSWINSKNKKYIQKIIDKCLNIGGIVYISYNSFPGWEGGYSLQKILKAFEERQNGTPTTKIKNSLEILEQFSKIPMSFLQQNPKAKEEILYILNQDISVLAHEFFNKHWNCHHFLDIAEMMQECKCEFASSANVLWHFDDLTLSQEELNFINTLQCPLLQEQIKDFFVNRKFRADLFIKGKCMLSTQEREQKLLKTAFVLLREDAKIQGLENIAEVQKIYSKILNFLTLDNFAPKTIEQIIQTCDITLLQVLQILCVMMTYQITAPTQNISQTQIQNAKIFNHKALQQNHDKIYLASPLIGGGFSITQQEATKIRDYLNNKNLPTNLNLGFYQQLGIL</sequence>
<proteinExistence type="predicted"/>
<dbReference type="InterPro" id="IPR018773">
    <property type="entry name" value="MeTrfase_reg_dom_prd"/>
</dbReference>
<dbReference type="STRING" id="35818.HPU229336_04240"/>
<accession>A0A0N0LSV8</accession>
<dbReference type="Pfam" id="PF10119">
    <property type="entry name" value="MethyTransf_Reg"/>
    <property type="match status" value="1"/>
</dbReference>
<dbReference type="RefSeq" id="WP_054198384.1">
    <property type="nucleotide sequence ID" value="NZ_JNOC01000051.1"/>
</dbReference>
<dbReference type="CDD" id="cd02440">
    <property type="entry name" value="AdoMet_MTases"/>
    <property type="match status" value="1"/>
</dbReference>
<reference evidence="2 3" key="1">
    <citation type="submission" date="2014-06" db="EMBL/GenBank/DDBJ databases">
        <title>Helicobacter pullorum isolates in fresh chicken meat - phenotypic and genotypic features.</title>
        <authorList>
            <person name="Borges V."/>
            <person name="Santos A."/>
            <person name="Correia C.B."/>
            <person name="Saraiva M."/>
            <person name="Menard A."/>
            <person name="Vieira L."/>
            <person name="Sampaio D.A."/>
            <person name="Gomes J.P."/>
            <person name="Oleastro M."/>
        </authorList>
    </citation>
    <scope>NUCLEOTIDE SEQUENCE [LARGE SCALE GENOMIC DNA]</scope>
    <source>
        <strain evidence="2 3">229334/12</strain>
    </source>
</reference>
<name>A0A0N0LSV8_9HELI</name>
<dbReference type="SUPFAM" id="SSF53335">
    <property type="entry name" value="S-adenosyl-L-methionine-dependent methyltransferases"/>
    <property type="match status" value="1"/>
</dbReference>
<dbReference type="EMBL" id="JNOC01000051">
    <property type="protein sequence ID" value="KPH55228.1"/>
    <property type="molecule type" value="Genomic_DNA"/>
</dbReference>
<evidence type="ECO:0000313" key="3">
    <source>
        <dbReference type="Proteomes" id="UP000037997"/>
    </source>
</evidence>
<evidence type="ECO:0000313" key="2">
    <source>
        <dbReference type="EMBL" id="KPH55228.1"/>
    </source>
</evidence>
<evidence type="ECO:0000259" key="1">
    <source>
        <dbReference type="Pfam" id="PF10119"/>
    </source>
</evidence>
<dbReference type="PATRIC" id="fig|35818.11.peg.1944"/>
<comment type="caution">
    <text evidence="2">The sequence shown here is derived from an EMBL/GenBank/DDBJ whole genome shotgun (WGS) entry which is preliminary data.</text>
</comment>
<gene>
    <name evidence="2" type="ORF">HPU229334_09825</name>
</gene>
<dbReference type="InterPro" id="IPR029063">
    <property type="entry name" value="SAM-dependent_MTases_sf"/>
</dbReference>
<dbReference type="Proteomes" id="UP000037997">
    <property type="component" value="Unassembled WGS sequence"/>
</dbReference>
<feature type="domain" description="Methyltransferase regulatory" evidence="1">
    <location>
        <begin position="213"/>
        <end position="294"/>
    </location>
</feature>